<name>A0ABM0WWR5_CAMSA</name>
<dbReference type="Proteomes" id="UP000694864">
    <property type="component" value="Chromosome 17"/>
</dbReference>
<proteinExistence type="predicted"/>
<sequence length="103" mass="10842">MSDETVPAAGDSAGLVNGLVSHGDSKTRRVYETARSLHSGAVKDLLSLGVCERCIFRLVAVEAFDSDLSSVSTSTLRSWIQSGDDETGSSESNCSRICIVCLG</sequence>
<gene>
    <name evidence="2" type="primary">LOC104756392</name>
    <name evidence="3" type="synonym">LOC104756394</name>
</gene>
<reference evidence="2 3" key="3">
    <citation type="submission" date="2025-05" db="UniProtKB">
        <authorList>
            <consortium name="RefSeq"/>
        </authorList>
    </citation>
    <scope>IDENTIFICATION</scope>
    <source>
        <tissue evidence="2 3">Leaf</tissue>
    </source>
</reference>
<reference evidence="1" key="2">
    <citation type="journal article" date="2014" name="Nat. Commun.">
        <title>The emerging biofuel crop Camelina sativa retains a highly undifferentiated hexaploid genome structure.</title>
        <authorList>
            <person name="Kagale S."/>
            <person name="Koh C."/>
            <person name="Nixon J."/>
            <person name="Bollina V."/>
            <person name="Clarke W.E."/>
            <person name="Tuteja R."/>
            <person name="Spillane C."/>
            <person name="Robinson S.J."/>
            <person name="Links M.G."/>
            <person name="Clarke C."/>
            <person name="Higgins E.E."/>
            <person name="Huebert T."/>
            <person name="Sharpe A.G."/>
            <person name="Parkin I.A."/>
        </authorList>
    </citation>
    <scope>NUCLEOTIDE SEQUENCE [LARGE SCALE GENOMIC DNA]</scope>
    <source>
        <strain evidence="1">r\DH55</strain>
    </source>
</reference>
<dbReference type="RefSeq" id="XP_010477272.1">
    <property type="nucleotide sequence ID" value="XM_010478970.2"/>
</dbReference>
<accession>A0ABM0WWR5</accession>
<evidence type="ECO:0000313" key="3">
    <source>
        <dbReference type="RefSeq" id="XP_010477274.1"/>
    </source>
</evidence>
<protein>
    <submittedName>
        <fullName evidence="2">Uncharacterized protein LOC104756392</fullName>
    </submittedName>
    <submittedName>
        <fullName evidence="3">Uncharacterized protein LOC104756394</fullName>
    </submittedName>
</protein>
<keyword evidence="1" id="KW-1185">Reference proteome</keyword>
<dbReference type="GeneID" id="104756392"/>
<evidence type="ECO:0000313" key="2">
    <source>
        <dbReference type="RefSeq" id="XP_010477272.1"/>
    </source>
</evidence>
<dbReference type="RefSeq" id="XP_010477274.1">
    <property type="nucleotide sequence ID" value="XM_010478972.2"/>
</dbReference>
<organism evidence="1 2">
    <name type="scientific">Camelina sativa</name>
    <name type="common">False flax</name>
    <name type="synonym">Myagrum sativum</name>
    <dbReference type="NCBI Taxonomy" id="90675"/>
    <lineage>
        <taxon>Eukaryota</taxon>
        <taxon>Viridiplantae</taxon>
        <taxon>Streptophyta</taxon>
        <taxon>Embryophyta</taxon>
        <taxon>Tracheophyta</taxon>
        <taxon>Spermatophyta</taxon>
        <taxon>Magnoliopsida</taxon>
        <taxon>eudicotyledons</taxon>
        <taxon>Gunneridae</taxon>
        <taxon>Pentapetalae</taxon>
        <taxon>rosids</taxon>
        <taxon>malvids</taxon>
        <taxon>Brassicales</taxon>
        <taxon>Brassicaceae</taxon>
        <taxon>Camelineae</taxon>
        <taxon>Camelina</taxon>
    </lineage>
</organism>
<dbReference type="GeneID" id="104756394"/>
<reference evidence="1" key="1">
    <citation type="journal article" date="1997" name="Nucleic Acids Res.">
        <title>tRNAscan-SE: a program for improved detection of transfer RNA genes in genomic sequence.</title>
        <authorList>
            <person name="Lowe T.M."/>
            <person name="Eddy S.R."/>
        </authorList>
    </citation>
    <scope>NUCLEOTIDE SEQUENCE [LARGE SCALE GENOMIC DNA]</scope>
    <source>
        <strain evidence="1">r\DH55</strain>
    </source>
</reference>
<evidence type="ECO:0000313" key="1">
    <source>
        <dbReference type="Proteomes" id="UP000694864"/>
    </source>
</evidence>